<evidence type="ECO:0000256" key="1">
    <source>
        <dbReference type="SAM" id="MobiDB-lite"/>
    </source>
</evidence>
<dbReference type="Proteomes" id="UP001152561">
    <property type="component" value="Unassembled WGS sequence"/>
</dbReference>
<feature type="region of interest" description="Disordered" evidence="1">
    <location>
        <begin position="29"/>
        <end position="52"/>
    </location>
</feature>
<reference evidence="3" key="1">
    <citation type="journal article" date="2023" name="Proc. Natl. Acad. Sci. U.S.A.">
        <title>Genomic and structural basis for evolution of tropane alkaloid biosynthesis.</title>
        <authorList>
            <person name="Wanga Y.-J."/>
            <person name="Taina T."/>
            <person name="Yua J.-Y."/>
            <person name="Lia J."/>
            <person name="Xua B."/>
            <person name="Chenc J."/>
            <person name="D'Auriad J.C."/>
            <person name="Huanga J.-P."/>
            <person name="Huanga S.-X."/>
        </authorList>
    </citation>
    <scope>NUCLEOTIDE SEQUENCE [LARGE SCALE GENOMIC DNA]</scope>
    <source>
        <strain evidence="3">cv. KIB-2019</strain>
    </source>
</reference>
<keyword evidence="3" id="KW-1185">Reference proteome</keyword>
<gene>
    <name evidence="2" type="ORF">K7X08_028835</name>
</gene>
<dbReference type="AlphaFoldDB" id="A0A9Q1L346"/>
<evidence type="ECO:0000313" key="2">
    <source>
        <dbReference type="EMBL" id="KAJ8526358.1"/>
    </source>
</evidence>
<dbReference type="EMBL" id="JAJAGQ010000024">
    <property type="protein sequence ID" value="KAJ8526358.1"/>
    <property type="molecule type" value="Genomic_DNA"/>
</dbReference>
<feature type="compositionally biased region" description="Basic and acidic residues" evidence="1">
    <location>
        <begin position="29"/>
        <end position="39"/>
    </location>
</feature>
<sequence>MASQEEYILIEFTAEELNAQDQRLFEKLRSEQSVNKHDSSLSNPPPPVDPKEIGEVKMVIDKKSLNPDRKSKDDEFDKKVHQEFLQWKRR</sequence>
<evidence type="ECO:0000313" key="3">
    <source>
        <dbReference type="Proteomes" id="UP001152561"/>
    </source>
</evidence>
<accession>A0A9Q1L346</accession>
<proteinExistence type="predicted"/>
<protein>
    <submittedName>
        <fullName evidence="2">Uncharacterized protein</fullName>
    </submittedName>
</protein>
<dbReference type="OrthoDB" id="1325958at2759"/>
<name>A0A9Q1L346_9SOLA</name>
<organism evidence="2 3">
    <name type="scientific">Anisodus acutangulus</name>
    <dbReference type="NCBI Taxonomy" id="402998"/>
    <lineage>
        <taxon>Eukaryota</taxon>
        <taxon>Viridiplantae</taxon>
        <taxon>Streptophyta</taxon>
        <taxon>Embryophyta</taxon>
        <taxon>Tracheophyta</taxon>
        <taxon>Spermatophyta</taxon>
        <taxon>Magnoliopsida</taxon>
        <taxon>eudicotyledons</taxon>
        <taxon>Gunneridae</taxon>
        <taxon>Pentapetalae</taxon>
        <taxon>asterids</taxon>
        <taxon>lamiids</taxon>
        <taxon>Solanales</taxon>
        <taxon>Solanaceae</taxon>
        <taxon>Solanoideae</taxon>
        <taxon>Hyoscyameae</taxon>
        <taxon>Anisodus</taxon>
    </lineage>
</organism>
<comment type="caution">
    <text evidence="2">The sequence shown here is derived from an EMBL/GenBank/DDBJ whole genome shotgun (WGS) entry which is preliminary data.</text>
</comment>